<keyword evidence="1" id="KW-0812">Transmembrane</keyword>
<proteinExistence type="predicted"/>
<keyword evidence="1" id="KW-1133">Transmembrane helix</keyword>
<feature type="transmembrane region" description="Helical" evidence="1">
    <location>
        <begin position="209"/>
        <end position="228"/>
    </location>
</feature>
<dbReference type="Proteomes" id="UP001597375">
    <property type="component" value="Unassembled WGS sequence"/>
</dbReference>
<comment type="caution">
    <text evidence="2">The sequence shown here is derived from an EMBL/GenBank/DDBJ whole genome shotgun (WGS) entry which is preliminary data.</text>
</comment>
<evidence type="ECO:0000313" key="3">
    <source>
        <dbReference type="Proteomes" id="UP001597375"/>
    </source>
</evidence>
<feature type="transmembrane region" description="Helical" evidence="1">
    <location>
        <begin position="65"/>
        <end position="88"/>
    </location>
</feature>
<dbReference type="RefSeq" id="WP_386818193.1">
    <property type="nucleotide sequence ID" value="NZ_JBHUIT010000002.1"/>
</dbReference>
<keyword evidence="1" id="KW-0472">Membrane</keyword>
<protein>
    <submittedName>
        <fullName evidence="2">Uncharacterized protein</fullName>
    </submittedName>
</protein>
<feature type="transmembrane region" description="Helical" evidence="1">
    <location>
        <begin position="100"/>
        <end position="119"/>
    </location>
</feature>
<feature type="transmembrane region" description="Helical" evidence="1">
    <location>
        <begin position="183"/>
        <end position="203"/>
    </location>
</feature>
<gene>
    <name evidence="2" type="ORF">ACFSSA_02510</name>
</gene>
<evidence type="ECO:0000256" key="1">
    <source>
        <dbReference type="SAM" id="Phobius"/>
    </source>
</evidence>
<keyword evidence="3" id="KW-1185">Reference proteome</keyword>
<accession>A0ABW5D4B3</accession>
<evidence type="ECO:0000313" key="2">
    <source>
        <dbReference type="EMBL" id="MFD2255536.1"/>
    </source>
</evidence>
<organism evidence="2 3">
    <name type="scientific">Luteolibacter algae</name>
    <dbReference type="NCBI Taxonomy" id="454151"/>
    <lineage>
        <taxon>Bacteria</taxon>
        <taxon>Pseudomonadati</taxon>
        <taxon>Verrucomicrobiota</taxon>
        <taxon>Verrucomicrobiia</taxon>
        <taxon>Verrucomicrobiales</taxon>
        <taxon>Verrucomicrobiaceae</taxon>
        <taxon>Luteolibacter</taxon>
    </lineage>
</organism>
<feature type="transmembrane region" description="Helical" evidence="1">
    <location>
        <begin position="21"/>
        <end position="45"/>
    </location>
</feature>
<reference evidence="3" key="1">
    <citation type="journal article" date="2019" name="Int. J. Syst. Evol. Microbiol.">
        <title>The Global Catalogue of Microorganisms (GCM) 10K type strain sequencing project: providing services to taxonomists for standard genome sequencing and annotation.</title>
        <authorList>
            <consortium name="The Broad Institute Genomics Platform"/>
            <consortium name="The Broad Institute Genome Sequencing Center for Infectious Disease"/>
            <person name="Wu L."/>
            <person name="Ma J."/>
        </authorList>
    </citation>
    <scope>NUCLEOTIDE SEQUENCE [LARGE SCALE GENOMIC DNA]</scope>
    <source>
        <strain evidence="3">CGMCC 4.7106</strain>
    </source>
</reference>
<name>A0ABW5D4B3_9BACT</name>
<sequence length="235" mass="27091">MSSGIPETQKRIAPWSAGLRAARANLVPGLIIQLVMLALLLGYHFYPPTRFWLDQLAALKESWGYGYSVLAAIIAGAIIPEIMRIIVFQRGKADSRNLRNLLFSLLFWSFMGFIVDAFYRSQALWFGDESNVRTVTIKVLVDQFIYNPVFAAPFTACMYDWKNSGYRRRVIPHYFSWHYYRDAVIPTLFATWGVWIPIVTILYSLPSLLQIPLFALALSLWVMIYTWMSEQRSGK</sequence>
<dbReference type="EMBL" id="JBHUIT010000002">
    <property type="protein sequence ID" value="MFD2255536.1"/>
    <property type="molecule type" value="Genomic_DNA"/>
</dbReference>